<accession>A0A921YU41</accession>
<comment type="caution">
    <text evidence="2">The sequence shown here is derived from an EMBL/GenBank/DDBJ whole genome shotgun (WGS) entry which is preliminary data.</text>
</comment>
<dbReference type="EMBL" id="JH668323">
    <property type="protein sequence ID" value="KAG6445572.1"/>
    <property type="molecule type" value="Genomic_DNA"/>
</dbReference>
<evidence type="ECO:0000256" key="1">
    <source>
        <dbReference type="SAM" id="MobiDB-lite"/>
    </source>
</evidence>
<organism evidence="2 3">
    <name type="scientific">Manduca sexta</name>
    <name type="common">Tobacco hawkmoth</name>
    <name type="synonym">Tobacco hornworm</name>
    <dbReference type="NCBI Taxonomy" id="7130"/>
    <lineage>
        <taxon>Eukaryota</taxon>
        <taxon>Metazoa</taxon>
        <taxon>Ecdysozoa</taxon>
        <taxon>Arthropoda</taxon>
        <taxon>Hexapoda</taxon>
        <taxon>Insecta</taxon>
        <taxon>Pterygota</taxon>
        <taxon>Neoptera</taxon>
        <taxon>Endopterygota</taxon>
        <taxon>Lepidoptera</taxon>
        <taxon>Glossata</taxon>
        <taxon>Ditrysia</taxon>
        <taxon>Bombycoidea</taxon>
        <taxon>Sphingidae</taxon>
        <taxon>Sphinginae</taxon>
        <taxon>Sphingini</taxon>
        <taxon>Manduca</taxon>
    </lineage>
</organism>
<feature type="compositionally biased region" description="Basic and acidic residues" evidence="1">
    <location>
        <begin position="21"/>
        <end position="36"/>
    </location>
</feature>
<reference evidence="2" key="1">
    <citation type="journal article" date="2016" name="Insect Biochem. Mol. Biol.">
        <title>Multifaceted biological insights from a draft genome sequence of the tobacco hornworm moth, Manduca sexta.</title>
        <authorList>
            <person name="Kanost M.R."/>
            <person name="Arrese E.L."/>
            <person name="Cao X."/>
            <person name="Chen Y.R."/>
            <person name="Chellapilla S."/>
            <person name="Goldsmith M.R."/>
            <person name="Grosse-Wilde E."/>
            <person name="Heckel D.G."/>
            <person name="Herndon N."/>
            <person name="Jiang H."/>
            <person name="Papanicolaou A."/>
            <person name="Qu J."/>
            <person name="Soulages J.L."/>
            <person name="Vogel H."/>
            <person name="Walters J."/>
            <person name="Waterhouse R.M."/>
            <person name="Ahn S.J."/>
            <person name="Almeida F.C."/>
            <person name="An C."/>
            <person name="Aqrawi P."/>
            <person name="Bretschneider A."/>
            <person name="Bryant W.B."/>
            <person name="Bucks S."/>
            <person name="Chao H."/>
            <person name="Chevignon G."/>
            <person name="Christen J.M."/>
            <person name="Clarke D.F."/>
            <person name="Dittmer N.T."/>
            <person name="Ferguson L.C.F."/>
            <person name="Garavelou S."/>
            <person name="Gordon K.H.J."/>
            <person name="Gunaratna R.T."/>
            <person name="Han Y."/>
            <person name="Hauser F."/>
            <person name="He Y."/>
            <person name="Heidel-Fischer H."/>
            <person name="Hirsh A."/>
            <person name="Hu Y."/>
            <person name="Jiang H."/>
            <person name="Kalra D."/>
            <person name="Klinner C."/>
            <person name="Konig C."/>
            <person name="Kovar C."/>
            <person name="Kroll A.R."/>
            <person name="Kuwar S.S."/>
            <person name="Lee S.L."/>
            <person name="Lehman R."/>
            <person name="Li K."/>
            <person name="Li Z."/>
            <person name="Liang H."/>
            <person name="Lovelace S."/>
            <person name="Lu Z."/>
            <person name="Mansfield J.H."/>
            <person name="McCulloch K.J."/>
            <person name="Mathew T."/>
            <person name="Morton B."/>
            <person name="Muzny D.M."/>
            <person name="Neunemann D."/>
            <person name="Ongeri F."/>
            <person name="Pauchet Y."/>
            <person name="Pu L.L."/>
            <person name="Pyrousis I."/>
            <person name="Rao X.J."/>
            <person name="Redding A."/>
            <person name="Roesel C."/>
            <person name="Sanchez-Gracia A."/>
            <person name="Schaack S."/>
            <person name="Shukla A."/>
            <person name="Tetreau G."/>
            <person name="Wang Y."/>
            <person name="Xiong G.H."/>
            <person name="Traut W."/>
            <person name="Walsh T.K."/>
            <person name="Worley K.C."/>
            <person name="Wu D."/>
            <person name="Wu W."/>
            <person name="Wu Y.Q."/>
            <person name="Zhang X."/>
            <person name="Zou Z."/>
            <person name="Zucker H."/>
            <person name="Briscoe A.D."/>
            <person name="Burmester T."/>
            <person name="Clem R.J."/>
            <person name="Feyereisen R."/>
            <person name="Grimmelikhuijzen C.J.P."/>
            <person name="Hamodrakas S.J."/>
            <person name="Hansson B.S."/>
            <person name="Huguet E."/>
            <person name="Jermiin L.S."/>
            <person name="Lan Q."/>
            <person name="Lehman H.K."/>
            <person name="Lorenzen M."/>
            <person name="Merzendorfer H."/>
            <person name="Michalopoulos I."/>
            <person name="Morton D.B."/>
            <person name="Muthukrishnan S."/>
            <person name="Oakeshott J.G."/>
            <person name="Palmer W."/>
            <person name="Park Y."/>
            <person name="Passarelli A.L."/>
            <person name="Rozas J."/>
            <person name="Schwartz L.M."/>
            <person name="Smith W."/>
            <person name="Southgate A."/>
            <person name="Vilcinskas A."/>
            <person name="Vogt R."/>
            <person name="Wang P."/>
            <person name="Werren J."/>
            <person name="Yu X.Q."/>
            <person name="Zhou J.J."/>
            <person name="Brown S.J."/>
            <person name="Scherer S.E."/>
            <person name="Richards S."/>
            <person name="Blissard G.W."/>
        </authorList>
    </citation>
    <scope>NUCLEOTIDE SEQUENCE</scope>
</reference>
<evidence type="ECO:0000313" key="3">
    <source>
        <dbReference type="Proteomes" id="UP000791440"/>
    </source>
</evidence>
<evidence type="ECO:0000313" key="2">
    <source>
        <dbReference type="EMBL" id="KAG6445572.1"/>
    </source>
</evidence>
<keyword evidence="3" id="KW-1185">Reference proteome</keyword>
<feature type="compositionally biased region" description="Low complexity" evidence="1">
    <location>
        <begin position="38"/>
        <end position="55"/>
    </location>
</feature>
<feature type="region of interest" description="Disordered" evidence="1">
    <location>
        <begin position="1"/>
        <end position="55"/>
    </location>
</feature>
<reference evidence="2" key="2">
    <citation type="submission" date="2020-12" db="EMBL/GenBank/DDBJ databases">
        <authorList>
            <person name="Kanost M."/>
        </authorList>
    </citation>
    <scope>NUCLEOTIDE SEQUENCE</scope>
</reference>
<sequence length="191" mass="21423">MASKGKKNKVPITKSVLNAKDNTDRPNNDLANDKYDCGASDSSTTSSSTEAAGFSGSEVLDPKTVHNVCVFLKDFVDDMSGAFLIYEYFIEGIMMELRNPNLSTQRKATMNAHVKLFQHHLSIIIRELRRVKRRESNALTATSNSFALTEEGSKDELIPNYKYVVFVIYEEAMKHKKKLGELFKSTEPTSS</sequence>
<proteinExistence type="predicted"/>
<dbReference type="AlphaFoldDB" id="A0A921YU41"/>
<protein>
    <submittedName>
        <fullName evidence="2">Uncharacterized protein</fullName>
    </submittedName>
</protein>
<name>A0A921YU41_MANSE</name>
<dbReference type="Proteomes" id="UP000791440">
    <property type="component" value="Unassembled WGS sequence"/>
</dbReference>
<gene>
    <name evidence="2" type="ORF">O3G_MSEX004011</name>
</gene>